<protein>
    <recommendedName>
        <fullName evidence="4">SHSP domain-containing protein</fullName>
    </recommendedName>
</protein>
<feature type="compositionally biased region" description="Low complexity" evidence="3">
    <location>
        <begin position="40"/>
        <end position="53"/>
    </location>
</feature>
<evidence type="ECO:0000256" key="2">
    <source>
        <dbReference type="RuleBase" id="RU003616"/>
    </source>
</evidence>
<dbReference type="InterPro" id="IPR002068">
    <property type="entry name" value="A-crystallin/Hsp20_dom"/>
</dbReference>
<keyword evidence="6" id="KW-1185">Reference proteome</keyword>
<dbReference type="PROSITE" id="PS01031">
    <property type="entry name" value="SHSP"/>
    <property type="match status" value="1"/>
</dbReference>
<name>A0A4S8MXH0_DENBC</name>
<reference evidence="5 6" key="1">
    <citation type="journal article" date="2019" name="Nat. Ecol. Evol.">
        <title>Megaphylogeny resolves global patterns of mushroom evolution.</title>
        <authorList>
            <person name="Varga T."/>
            <person name="Krizsan K."/>
            <person name="Foldi C."/>
            <person name="Dima B."/>
            <person name="Sanchez-Garcia M."/>
            <person name="Sanchez-Ramirez S."/>
            <person name="Szollosi G.J."/>
            <person name="Szarkandi J.G."/>
            <person name="Papp V."/>
            <person name="Albert L."/>
            <person name="Andreopoulos W."/>
            <person name="Angelini C."/>
            <person name="Antonin V."/>
            <person name="Barry K.W."/>
            <person name="Bougher N.L."/>
            <person name="Buchanan P."/>
            <person name="Buyck B."/>
            <person name="Bense V."/>
            <person name="Catcheside P."/>
            <person name="Chovatia M."/>
            <person name="Cooper J."/>
            <person name="Damon W."/>
            <person name="Desjardin D."/>
            <person name="Finy P."/>
            <person name="Geml J."/>
            <person name="Haridas S."/>
            <person name="Hughes K."/>
            <person name="Justo A."/>
            <person name="Karasinski D."/>
            <person name="Kautmanova I."/>
            <person name="Kiss B."/>
            <person name="Kocsube S."/>
            <person name="Kotiranta H."/>
            <person name="LaButti K.M."/>
            <person name="Lechner B.E."/>
            <person name="Liimatainen K."/>
            <person name="Lipzen A."/>
            <person name="Lukacs Z."/>
            <person name="Mihaltcheva S."/>
            <person name="Morgado L.N."/>
            <person name="Niskanen T."/>
            <person name="Noordeloos M.E."/>
            <person name="Ohm R.A."/>
            <person name="Ortiz-Santana B."/>
            <person name="Ovrebo C."/>
            <person name="Racz N."/>
            <person name="Riley R."/>
            <person name="Savchenko A."/>
            <person name="Shiryaev A."/>
            <person name="Soop K."/>
            <person name="Spirin V."/>
            <person name="Szebenyi C."/>
            <person name="Tomsovsky M."/>
            <person name="Tulloss R.E."/>
            <person name="Uehling J."/>
            <person name="Grigoriev I.V."/>
            <person name="Vagvolgyi C."/>
            <person name="Papp T."/>
            <person name="Martin F.M."/>
            <person name="Miettinen O."/>
            <person name="Hibbett D.S."/>
            <person name="Nagy L.G."/>
        </authorList>
    </citation>
    <scope>NUCLEOTIDE SEQUENCE [LARGE SCALE GENOMIC DNA]</scope>
    <source>
        <strain evidence="5 6">CBS 962.96</strain>
    </source>
</reference>
<organism evidence="5 6">
    <name type="scientific">Dendrothele bispora (strain CBS 962.96)</name>
    <dbReference type="NCBI Taxonomy" id="1314807"/>
    <lineage>
        <taxon>Eukaryota</taxon>
        <taxon>Fungi</taxon>
        <taxon>Dikarya</taxon>
        <taxon>Basidiomycota</taxon>
        <taxon>Agaricomycotina</taxon>
        <taxon>Agaricomycetes</taxon>
        <taxon>Agaricomycetidae</taxon>
        <taxon>Agaricales</taxon>
        <taxon>Agaricales incertae sedis</taxon>
        <taxon>Dendrothele</taxon>
    </lineage>
</organism>
<dbReference type="Pfam" id="PF00011">
    <property type="entry name" value="HSP20"/>
    <property type="match status" value="1"/>
</dbReference>
<dbReference type="InterPro" id="IPR008978">
    <property type="entry name" value="HSP20-like_chaperone"/>
</dbReference>
<evidence type="ECO:0000256" key="3">
    <source>
        <dbReference type="SAM" id="MobiDB-lite"/>
    </source>
</evidence>
<evidence type="ECO:0000313" key="6">
    <source>
        <dbReference type="Proteomes" id="UP000297245"/>
    </source>
</evidence>
<comment type="similarity">
    <text evidence="1 2">Belongs to the small heat shock protein (HSP20) family.</text>
</comment>
<dbReference type="Proteomes" id="UP000297245">
    <property type="component" value="Unassembled WGS sequence"/>
</dbReference>
<feature type="region of interest" description="Disordered" evidence="3">
    <location>
        <begin position="1"/>
        <end position="75"/>
    </location>
</feature>
<dbReference type="CDD" id="cd06464">
    <property type="entry name" value="ACD_sHsps-like"/>
    <property type="match status" value="1"/>
</dbReference>
<dbReference type="EMBL" id="ML179038">
    <property type="protein sequence ID" value="THV07409.1"/>
    <property type="molecule type" value="Genomic_DNA"/>
</dbReference>
<evidence type="ECO:0000313" key="5">
    <source>
        <dbReference type="EMBL" id="THV07409.1"/>
    </source>
</evidence>
<proteinExistence type="inferred from homology"/>
<evidence type="ECO:0000256" key="1">
    <source>
        <dbReference type="PROSITE-ProRule" id="PRU00285"/>
    </source>
</evidence>
<dbReference type="OrthoDB" id="1431247at2759"/>
<gene>
    <name evidence="5" type="ORF">K435DRAFT_333040</name>
</gene>
<accession>A0A4S8MXH0</accession>
<dbReference type="AlphaFoldDB" id="A0A4S8MXH0"/>
<evidence type="ECO:0000259" key="4">
    <source>
        <dbReference type="PROSITE" id="PS01031"/>
    </source>
</evidence>
<feature type="domain" description="SHSP" evidence="4">
    <location>
        <begin position="87"/>
        <end position="252"/>
    </location>
</feature>
<dbReference type="Gene3D" id="2.60.40.790">
    <property type="match status" value="1"/>
</dbReference>
<sequence length="252" mass="27543">MNPPPLPVTPSEVVVPPYYPPQHGLSSQNPIPQYPPSFTPQQPRPSYQYPQIPAQSTTSQHQQHPPRLQVQTQSVHPASVPVSVTPRQRLVPRSDVQYDPRTNVLTACLEMPGVRKADLRVTLSTCLFNRIRQVVIQGFSNPVFAPVNGPSQGFPSAQQSASASGTHTSAMPAGVGFGVGSRPGGVRAHIEREAPNFSIRERKYGEFSRTFPVPSDTKPEDIQVVMEDGILTIRIACGIPALDEDAYDIPIR</sequence>
<dbReference type="SUPFAM" id="SSF49764">
    <property type="entry name" value="HSP20-like chaperones"/>
    <property type="match status" value="1"/>
</dbReference>
<feature type="compositionally biased region" description="Polar residues" evidence="3">
    <location>
        <begin position="54"/>
        <end position="75"/>
    </location>
</feature>